<proteinExistence type="predicted"/>
<dbReference type="RefSeq" id="WP_144358432.1">
    <property type="nucleotide sequence ID" value="NZ_VMNH01000007.1"/>
</dbReference>
<dbReference type="Proteomes" id="UP000316649">
    <property type="component" value="Unassembled WGS sequence"/>
</dbReference>
<dbReference type="InterPro" id="IPR007404">
    <property type="entry name" value="YdjM-like"/>
</dbReference>
<dbReference type="Pfam" id="PF04307">
    <property type="entry name" value="YdjM"/>
    <property type="match status" value="1"/>
</dbReference>
<keyword evidence="2" id="KW-0378">Hydrolase</keyword>
<name>A0A557SET0_9GAMM</name>
<keyword evidence="1" id="KW-0472">Membrane</keyword>
<dbReference type="OrthoDB" id="9781927at2"/>
<feature type="transmembrane region" description="Helical" evidence="1">
    <location>
        <begin position="58"/>
        <end position="77"/>
    </location>
</feature>
<feature type="transmembrane region" description="Helical" evidence="1">
    <location>
        <begin position="89"/>
        <end position="111"/>
    </location>
</feature>
<gene>
    <name evidence="2" type="ORF">FHP88_07590</name>
</gene>
<evidence type="ECO:0000256" key="1">
    <source>
        <dbReference type="SAM" id="Phobius"/>
    </source>
</evidence>
<feature type="transmembrane region" description="Helical" evidence="1">
    <location>
        <begin position="123"/>
        <end position="149"/>
    </location>
</feature>
<sequence length="332" mass="37519">MDSITQIALGAAVGHAVLGRHVGYRAALWGSLCGTLPDLDVFISMGGPVADFTYHRSFSHSLLVLTLITPVITWLIIKIHPATQLYRRSWLWLVFLSLTTHPLLDSFTIYGTQLLWPIVETPIGLGSIFIIDPLYTLPLLIGVITALSLHHRPRLAQRFNQAGLVISTLYLGWSFTAQFHVKQIAEESLSNANLTPTALLVTPAPFNTILWRIVAMDNKGYHEGYYSLLDEKPTISFIRYASATHLLDDLQQHWPVQRLAWFTKGFYKVENLKGTITMTDLRMGAEPDYVFSFTVGTISNPHPIPSTDKRIIMPRSWDRVPDMLRRIWIEPS</sequence>
<dbReference type="InterPro" id="IPR053170">
    <property type="entry name" value="Transcription_regulator"/>
</dbReference>
<evidence type="ECO:0000313" key="2">
    <source>
        <dbReference type="EMBL" id="TVO75852.1"/>
    </source>
</evidence>
<keyword evidence="3" id="KW-1185">Reference proteome</keyword>
<protein>
    <submittedName>
        <fullName evidence="2">Metal-dependent hydrolase</fullName>
    </submittedName>
</protein>
<comment type="caution">
    <text evidence="2">The sequence shown here is derived from an EMBL/GenBank/DDBJ whole genome shotgun (WGS) entry which is preliminary data.</text>
</comment>
<reference evidence="2 3" key="1">
    <citation type="submission" date="2019-07" db="EMBL/GenBank/DDBJ databases">
        <title>The pathways for chlorine oxyanion respiration interact through the shared metabolite chlorate.</title>
        <authorList>
            <person name="Barnum T.P."/>
            <person name="Cheng Y."/>
            <person name="Hill K.A."/>
            <person name="Lucas L.N."/>
            <person name="Carlson H.K."/>
            <person name="Coates J.D."/>
        </authorList>
    </citation>
    <scope>NUCLEOTIDE SEQUENCE [LARGE SCALE GENOMIC DNA]</scope>
    <source>
        <strain evidence="2 3">BK-1</strain>
    </source>
</reference>
<dbReference type="AlphaFoldDB" id="A0A557SET0"/>
<keyword evidence="1" id="KW-1133">Transmembrane helix</keyword>
<accession>A0A557SET0</accession>
<organism evidence="2 3">
    <name type="scientific">Sedimenticola selenatireducens</name>
    <dbReference type="NCBI Taxonomy" id="191960"/>
    <lineage>
        <taxon>Bacteria</taxon>
        <taxon>Pseudomonadati</taxon>
        <taxon>Pseudomonadota</taxon>
        <taxon>Gammaproteobacteria</taxon>
        <taxon>Chromatiales</taxon>
        <taxon>Sedimenticolaceae</taxon>
        <taxon>Sedimenticola</taxon>
    </lineage>
</organism>
<dbReference type="PANTHER" id="PTHR40031">
    <property type="entry name" value="HYPOTHETICAL MEMBRANE SPANNING PROTEIN"/>
    <property type="match status" value="1"/>
</dbReference>
<keyword evidence="1" id="KW-0812">Transmembrane</keyword>
<evidence type="ECO:0000313" key="3">
    <source>
        <dbReference type="Proteomes" id="UP000316649"/>
    </source>
</evidence>
<dbReference type="GO" id="GO:0016787">
    <property type="term" value="F:hydrolase activity"/>
    <property type="evidence" value="ECO:0007669"/>
    <property type="project" value="UniProtKB-KW"/>
</dbReference>
<dbReference type="EMBL" id="VMNH01000007">
    <property type="protein sequence ID" value="TVO75852.1"/>
    <property type="molecule type" value="Genomic_DNA"/>
</dbReference>
<dbReference type="PANTHER" id="PTHR40031:SF1">
    <property type="entry name" value="MEMBRANE-BOUND METAL-DEPENDENT HYDROLASE"/>
    <property type="match status" value="1"/>
</dbReference>